<evidence type="ECO:0000256" key="3">
    <source>
        <dbReference type="ARBA" id="ARBA00022679"/>
    </source>
</evidence>
<dbReference type="Pfam" id="PF00609">
    <property type="entry name" value="DAGK_acc"/>
    <property type="match status" value="1"/>
</dbReference>
<dbReference type="InterPro" id="IPR000756">
    <property type="entry name" value="Diacylglycerol_kin_accessory"/>
</dbReference>
<comment type="catalytic activity">
    <reaction evidence="1 10">
        <text>a 1,2-diacyl-sn-glycerol + ATP = a 1,2-diacyl-sn-glycero-3-phosphate + ADP + H(+)</text>
        <dbReference type="Rhea" id="RHEA:10272"/>
        <dbReference type="ChEBI" id="CHEBI:15378"/>
        <dbReference type="ChEBI" id="CHEBI:17815"/>
        <dbReference type="ChEBI" id="CHEBI:30616"/>
        <dbReference type="ChEBI" id="CHEBI:58608"/>
        <dbReference type="ChEBI" id="CHEBI:456216"/>
        <dbReference type="EC" id="2.7.1.107"/>
    </reaction>
</comment>
<proteinExistence type="inferred from homology"/>
<evidence type="ECO:0000313" key="14">
    <source>
        <dbReference type="EMBL" id="KRT80304.1"/>
    </source>
</evidence>
<feature type="domain" description="Phorbol-ester/DAG-type" evidence="12">
    <location>
        <begin position="70"/>
        <end position="121"/>
    </location>
</feature>
<keyword evidence="15" id="KW-1185">Reference proteome</keyword>
<dbReference type="InterPro" id="IPR037607">
    <property type="entry name" value="DGK"/>
</dbReference>
<comment type="caution">
    <text evidence="14">The sequence shown here is derived from an EMBL/GenBank/DDBJ whole genome shotgun (WGS) entry which is preliminary data.</text>
</comment>
<dbReference type="GO" id="GO:0046872">
    <property type="term" value="F:metal ion binding"/>
    <property type="evidence" value="ECO:0007669"/>
    <property type="project" value="UniProtKB-KW"/>
</dbReference>
<dbReference type="AlphaFoldDB" id="A0A0T6AYK2"/>
<dbReference type="PANTHER" id="PTHR11255">
    <property type="entry name" value="DIACYLGLYCEROL KINASE"/>
    <property type="match status" value="1"/>
</dbReference>
<dbReference type="InterPro" id="IPR016064">
    <property type="entry name" value="NAD/diacylglycerol_kinase_sf"/>
</dbReference>
<keyword evidence="11" id="KW-1133">Transmembrane helix</keyword>
<dbReference type="Pfam" id="PF00781">
    <property type="entry name" value="DAGK_cat"/>
    <property type="match status" value="1"/>
</dbReference>
<dbReference type="PROSITE" id="PS00479">
    <property type="entry name" value="ZF_DAG_PE_1"/>
    <property type="match status" value="1"/>
</dbReference>
<dbReference type="GO" id="GO:0016020">
    <property type="term" value="C:membrane"/>
    <property type="evidence" value="ECO:0007669"/>
    <property type="project" value="TreeGrafter"/>
</dbReference>
<keyword evidence="5" id="KW-0677">Repeat</keyword>
<organism evidence="14 15">
    <name type="scientific">Oryctes borbonicus</name>
    <dbReference type="NCBI Taxonomy" id="1629725"/>
    <lineage>
        <taxon>Eukaryota</taxon>
        <taxon>Metazoa</taxon>
        <taxon>Ecdysozoa</taxon>
        <taxon>Arthropoda</taxon>
        <taxon>Hexapoda</taxon>
        <taxon>Insecta</taxon>
        <taxon>Pterygota</taxon>
        <taxon>Neoptera</taxon>
        <taxon>Endopterygota</taxon>
        <taxon>Coleoptera</taxon>
        <taxon>Polyphaga</taxon>
        <taxon>Scarabaeiformia</taxon>
        <taxon>Scarabaeidae</taxon>
        <taxon>Dynastinae</taxon>
        <taxon>Oryctes</taxon>
    </lineage>
</organism>
<comment type="similarity">
    <text evidence="2 10">Belongs to the eukaryotic diacylglycerol kinase family.</text>
</comment>
<dbReference type="InterPro" id="IPR017438">
    <property type="entry name" value="ATP-NAD_kinase_N"/>
</dbReference>
<evidence type="ECO:0000256" key="7">
    <source>
        <dbReference type="ARBA" id="ARBA00022777"/>
    </source>
</evidence>
<evidence type="ECO:0000256" key="11">
    <source>
        <dbReference type="SAM" id="Phobius"/>
    </source>
</evidence>
<evidence type="ECO:0000256" key="6">
    <source>
        <dbReference type="ARBA" id="ARBA00022741"/>
    </source>
</evidence>
<keyword evidence="4" id="KW-0479">Metal-binding</keyword>
<evidence type="ECO:0000256" key="2">
    <source>
        <dbReference type="ARBA" id="ARBA00009280"/>
    </source>
</evidence>
<dbReference type="CDD" id="cd20853">
    <property type="entry name" value="C1_DGKepsilon_typeIII_rpt2"/>
    <property type="match status" value="1"/>
</dbReference>
<dbReference type="Proteomes" id="UP000051574">
    <property type="component" value="Unassembled WGS sequence"/>
</dbReference>
<name>A0A0T6AYK2_9SCAR</name>
<evidence type="ECO:0000256" key="1">
    <source>
        <dbReference type="ARBA" id="ARBA00001383"/>
    </source>
</evidence>
<dbReference type="GO" id="GO:0007200">
    <property type="term" value="P:phospholipase C-activating G protein-coupled receptor signaling pathway"/>
    <property type="evidence" value="ECO:0007669"/>
    <property type="project" value="InterPro"/>
</dbReference>
<dbReference type="SMART" id="SM00046">
    <property type="entry name" value="DAGKc"/>
    <property type="match status" value="1"/>
</dbReference>
<reference evidence="14 15" key="1">
    <citation type="submission" date="2015-09" db="EMBL/GenBank/DDBJ databases">
        <title>Draft genome of the scarab beetle Oryctes borbonicus.</title>
        <authorList>
            <person name="Meyer J.M."/>
            <person name="Markov G.V."/>
            <person name="Baskaran P."/>
            <person name="Herrmann M."/>
            <person name="Sommer R.J."/>
            <person name="Roedelsperger C."/>
        </authorList>
    </citation>
    <scope>NUCLEOTIDE SEQUENCE [LARGE SCALE GENOMIC DNA]</scope>
    <source>
        <strain evidence="14">OB123</strain>
        <tissue evidence="14">Whole animal</tissue>
    </source>
</reference>
<keyword evidence="7 10" id="KW-0418">Kinase</keyword>
<evidence type="ECO:0000256" key="9">
    <source>
        <dbReference type="ARBA" id="ARBA00022840"/>
    </source>
</evidence>
<accession>A0A0T6AYK2</accession>
<dbReference type="EMBL" id="LJIG01022489">
    <property type="protein sequence ID" value="KRT80304.1"/>
    <property type="molecule type" value="Genomic_DNA"/>
</dbReference>
<evidence type="ECO:0000256" key="5">
    <source>
        <dbReference type="ARBA" id="ARBA00022737"/>
    </source>
</evidence>
<keyword evidence="11" id="KW-0472">Membrane</keyword>
<dbReference type="Gene3D" id="2.60.200.40">
    <property type="match status" value="1"/>
</dbReference>
<dbReference type="OrthoDB" id="242257at2759"/>
<evidence type="ECO:0000259" key="13">
    <source>
        <dbReference type="PROSITE" id="PS50146"/>
    </source>
</evidence>
<evidence type="ECO:0000256" key="8">
    <source>
        <dbReference type="ARBA" id="ARBA00022833"/>
    </source>
</evidence>
<sequence>MTAFSRLLKKEIIKVDDINLSIMWTTSALVPPFGVFVPVVSTVIICFVSYYFFKWVNGDVTVHIRDATRNHSWTSLRLSSKAWYCSICESLLLNGIGVYCDCCGVCSDTDCIKKANKRLQCKVITSKTEAFLHHWVKGNLPLGALCAICKDDCSMEPGLVDFQCCWCQRTVHTECLSEIEKVCDFGSYRNIIVPPWCVQVARMKSSIHRHLLLRGVQDPGWQDWCPLIIVANRKSGNNDGGIVLSEFRKYLNPVQVLDLAERTPAAALQWSVLVAPKPIKLLIAGGDGTVSWILSSVHKMDLDPQPAVSLLPLGTGNDLSRVLGWGKENPSEVDVERVIKEISNAKTTYLDRWKIDITSYRHLGIRMPTKSLYMYNYFSIGVDAQVALDFHRTRESRLYLFSSRVFNKLLYLCFGTQQVVTADCRNIQERVDLYLDGKLVALPELESIVILNIPSWGAGVNLWSMTGDSSTQSYKDGILEVVGIYSSFHIAQLQVGLSTPHKIGQAKVVEVHLKATSPLQMDGEPWEQVPAILKVSLVDQAVVLTNKRNSC</sequence>
<dbReference type="InterPro" id="IPR046349">
    <property type="entry name" value="C1-like_sf"/>
</dbReference>
<evidence type="ECO:0000259" key="12">
    <source>
        <dbReference type="PROSITE" id="PS50081"/>
    </source>
</evidence>
<dbReference type="PROSITE" id="PS50081">
    <property type="entry name" value="ZF_DAG_PE_2"/>
    <property type="match status" value="2"/>
</dbReference>
<dbReference type="Gene3D" id="3.30.60.20">
    <property type="match status" value="1"/>
</dbReference>
<gene>
    <name evidence="14" type="ORF">AMK59_8790</name>
</gene>
<keyword evidence="8" id="KW-0862">Zinc</keyword>
<dbReference type="InterPro" id="IPR002219">
    <property type="entry name" value="PKC_DAG/PE"/>
</dbReference>
<evidence type="ECO:0000256" key="4">
    <source>
        <dbReference type="ARBA" id="ARBA00022723"/>
    </source>
</evidence>
<dbReference type="SMART" id="SM00045">
    <property type="entry name" value="DAGKa"/>
    <property type="match status" value="1"/>
</dbReference>
<dbReference type="CDD" id="cd20801">
    <property type="entry name" value="C1_DGKepsilon_typeIII_rpt1"/>
    <property type="match status" value="1"/>
</dbReference>
<dbReference type="GO" id="GO:0005524">
    <property type="term" value="F:ATP binding"/>
    <property type="evidence" value="ECO:0007669"/>
    <property type="project" value="UniProtKB-KW"/>
</dbReference>
<keyword evidence="11" id="KW-0812">Transmembrane</keyword>
<feature type="domain" description="Phorbol-ester/DAG-type" evidence="12">
    <location>
        <begin position="132"/>
        <end position="183"/>
    </location>
</feature>
<dbReference type="Gene3D" id="3.40.50.10330">
    <property type="entry name" value="Probable inorganic polyphosphate/atp-NAD kinase, domain 1"/>
    <property type="match status" value="1"/>
</dbReference>
<dbReference type="GO" id="GO:0004143">
    <property type="term" value="F:ATP-dependent diacylglycerol kinase activity"/>
    <property type="evidence" value="ECO:0007669"/>
    <property type="project" value="UniProtKB-EC"/>
</dbReference>
<keyword evidence="3 10" id="KW-0808">Transferase</keyword>
<dbReference type="SMART" id="SM00109">
    <property type="entry name" value="C1"/>
    <property type="match status" value="2"/>
</dbReference>
<feature type="domain" description="DAGKc" evidence="13">
    <location>
        <begin position="222"/>
        <end position="359"/>
    </location>
</feature>
<dbReference type="PROSITE" id="PS50146">
    <property type="entry name" value="DAGK"/>
    <property type="match status" value="1"/>
</dbReference>
<feature type="transmembrane region" description="Helical" evidence="11">
    <location>
        <begin position="33"/>
        <end position="53"/>
    </location>
</feature>
<protein>
    <recommendedName>
        <fullName evidence="10">Diacylglycerol kinase</fullName>
        <shortName evidence="10">DAG kinase</shortName>
        <ecNumber evidence="10">2.7.1.107</ecNumber>
    </recommendedName>
</protein>
<keyword evidence="6 10" id="KW-0547">Nucleotide-binding</keyword>
<dbReference type="InterPro" id="IPR001206">
    <property type="entry name" value="Diacylglycerol_kinase_cat_dom"/>
</dbReference>
<keyword evidence="9 10" id="KW-0067">ATP-binding</keyword>
<dbReference type="Pfam" id="PF00130">
    <property type="entry name" value="C1_1"/>
    <property type="match status" value="1"/>
</dbReference>
<dbReference type="FunFam" id="2.60.200.40:FF:000019">
    <property type="entry name" value="Diacylglycerol kinase"/>
    <property type="match status" value="1"/>
</dbReference>
<evidence type="ECO:0000313" key="15">
    <source>
        <dbReference type="Proteomes" id="UP000051574"/>
    </source>
</evidence>
<dbReference type="EC" id="2.7.1.107" evidence="10"/>
<dbReference type="SUPFAM" id="SSF57889">
    <property type="entry name" value="Cysteine-rich domain"/>
    <property type="match status" value="1"/>
</dbReference>
<dbReference type="PANTHER" id="PTHR11255:SF118">
    <property type="entry name" value="DIACYLGLYCEROL KINASE EPSILON"/>
    <property type="match status" value="1"/>
</dbReference>
<evidence type="ECO:0000256" key="10">
    <source>
        <dbReference type="RuleBase" id="RU361128"/>
    </source>
</evidence>
<dbReference type="SUPFAM" id="SSF111331">
    <property type="entry name" value="NAD kinase/diacylglycerol kinase-like"/>
    <property type="match status" value="1"/>
</dbReference>